<feature type="region of interest" description="Disordered" evidence="1">
    <location>
        <begin position="671"/>
        <end position="695"/>
    </location>
</feature>
<evidence type="ECO:0000256" key="2">
    <source>
        <dbReference type="SAM" id="Phobius"/>
    </source>
</evidence>
<feature type="compositionally biased region" description="Polar residues" evidence="1">
    <location>
        <begin position="1148"/>
        <end position="1161"/>
    </location>
</feature>
<feature type="region of interest" description="Disordered" evidence="1">
    <location>
        <begin position="352"/>
        <end position="371"/>
    </location>
</feature>
<feature type="region of interest" description="Disordered" evidence="1">
    <location>
        <begin position="1102"/>
        <end position="1128"/>
    </location>
</feature>
<feature type="compositionally biased region" description="Basic and acidic residues" evidence="1">
    <location>
        <begin position="1189"/>
        <end position="1209"/>
    </location>
</feature>
<feature type="compositionally biased region" description="Low complexity" evidence="1">
    <location>
        <begin position="678"/>
        <end position="695"/>
    </location>
</feature>
<feature type="region of interest" description="Disordered" evidence="1">
    <location>
        <begin position="734"/>
        <end position="756"/>
    </location>
</feature>
<keyword evidence="2" id="KW-1133">Transmembrane helix</keyword>
<feature type="compositionally biased region" description="Basic and acidic residues" evidence="1">
    <location>
        <begin position="1000"/>
        <end position="1010"/>
    </location>
</feature>
<keyword evidence="2" id="KW-0812">Transmembrane</keyword>
<feature type="region of interest" description="Disordered" evidence="1">
    <location>
        <begin position="1065"/>
        <end position="1086"/>
    </location>
</feature>
<feature type="chain" id="PRO_5004672503" evidence="3">
    <location>
        <begin position="35"/>
        <end position="1209"/>
    </location>
</feature>
<organism evidence="4 5">
    <name type="scientific">Eimeria brunetti</name>
    <dbReference type="NCBI Taxonomy" id="51314"/>
    <lineage>
        <taxon>Eukaryota</taxon>
        <taxon>Sar</taxon>
        <taxon>Alveolata</taxon>
        <taxon>Apicomplexa</taxon>
        <taxon>Conoidasida</taxon>
        <taxon>Coccidia</taxon>
        <taxon>Eucoccidiorida</taxon>
        <taxon>Eimeriorina</taxon>
        <taxon>Eimeriidae</taxon>
        <taxon>Eimeria</taxon>
    </lineage>
</organism>
<feature type="compositionally biased region" description="Low complexity" evidence="1">
    <location>
        <begin position="354"/>
        <end position="371"/>
    </location>
</feature>
<reference evidence="4" key="2">
    <citation type="submission" date="2013-10" db="EMBL/GenBank/DDBJ databases">
        <authorList>
            <person name="Aslett M."/>
        </authorList>
    </citation>
    <scope>NUCLEOTIDE SEQUENCE [LARGE SCALE GENOMIC DNA]</scope>
    <source>
        <strain evidence="4">Houghton</strain>
    </source>
</reference>
<feature type="region of interest" description="Disordered" evidence="1">
    <location>
        <begin position="155"/>
        <end position="297"/>
    </location>
</feature>
<feature type="signal peptide" evidence="3">
    <location>
        <begin position="1"/>
        <end position="34"/>
    </location>
</feature>
<name>U6LG19_9EIME</name>
<reference evidence="4" key="1">
    <citation type="submission" date="2013-10" db="EMBL/GenBank/DDBJ databases">
        <title>Genomic analysis of the causative agents of coccidiosis in chickens.</title>
        <authorList>
            <person name="Reid A.J."/>
            <person name="Blake D."/>
            <person name="Billington K."/>
            <person name="Browne H."/>
            <person name="Dunn M."/>
            <person name="Hung S."/>
            <person name="Kawahara F."/>
            <person name="Miranda-Saavedra D."/>
            <person name="Mourier T."/>
            <person name="Nagra H."/>
            <person name="Otto T.D."/>
            <person name="Rawlings N."/>
            <person name="Sanchez A."/>
            <person name="Sanders M."/>
            <person name="Subramaniam C."/>
            <person name="Tay Y."/>
            <person name="Dear P."/>
            <person name="Doerig C."/>
            <person name="Gruber A."/>
            <person name="Parkinson J."/>
            <person name="Shirley M."/>
            <person name="Wan K.L."/>
            <person name="Berriman M."/>
            <person name="Tomley F."/>
            <person name="Pain A."/>
        </authorList>
    </citation>
    <scope>NUCLEOTIDE SEQUENCE [LARGE SCALE GENOMIC DNA]</scope>
    <source>
        <strain evidence="4">Houghton</strain>
    </source>
</reference>
<dbReference type="VEuPathDB" id="ToxoDB:EBH_0024140"/>
<accession>U6LG19</accession>
<evidence type="ECO:0000256" key="1">
    <source>
        <dbReference type="SAM" id="MobiDB-lite"/>
    </source>
</evidence>
<evidence type="ECO:0000256" key="3">
    <source>
        <dbReference type="SAM" id="SignalP"/>
    </source>
</evidence>
<protein>
    <submittedName>
        <fullName evidence="4">Uncharacterized protein</fullName>
    </submittedName>
</protein>
<feature type="compositionally biased region" description="Basic and acidic residues" evidence="1">
    <location>
        <begin position="237"/>
        <end position="250"/>
    </location>
</feature>
<dbReference type="AlphaFoldDB" id="U6LG19"/>
<gene>
    <name evidence="4" type="ORF">EBH_0024140</name>
</gene>
<dbReference type="EMBL" id="HG711478">
    <property type="protein sequence ID" value="CDJ49111.1"/>
    <property type="molecule type" value="Genomic_DNA"/>
</dbReference>
<keyword evidence="5" id="KW-1185">Reference proteome</keyword>
<keyword evidence="2" id="KW-0472">Membrane</keyword>
<feature type="transmembrane region" description="Helical" evidence="2">
    <location>
        <begin position="108"/>
        <end position="131"/>
    </location>
</feature>
<feature type="compositionally biased region" description="Low complexity" evidence="1">
    <location>
        <begin position="1171"/>
        <end position="1183"/>
    </location>
</feature>
<feature type="region of interest" description="Disordered" evidence="1">
    <location>
        <begin position="1148"/>
        <end position="1209"/>
    </location>
</feature>
<feature type="region of interest" description="Disordered" evidence="1">
    <location>
        <begin position="849"/>
        <end position="917"/>
    </location>
</feature>
<keyword evidence="3" id="KW-0732">Signal</keyword>
<dbReference type="Proteomes" id="UP000030750">
    <property type="component" value="Unassembled WGS sequence"/>
</dbReference>
<feature type="compositionally biased region" description="Low complexity" evidence="1">
    <location>
        <begin position="184"/>
        <end position="198"/>
    </location>
</feature>
<feature type="compositionally biased region" description="Low complexity" evidence="1">
    <location>
        <begin position="268"/>
        <end position="291"/>
    </location>
</feature>
<proteinExistence type="predicted"/>
<feature type="region of interest" description="Disordered" evidence="1">
    <location>
        <begin position="978"/>
        <end position="1019"/>
    </location>
</feature>
<feature type="compositionally biased region" description="Polar residues" evidence="1">
    <location>
        <begin position="734"/>
        <end position="744"/>
    </location>
</feature>
<evidence type="ECO:0000313" key="4">
    <source>
        <dbReference type="EMBL" id="CDJ49111.1"/>
    </source>
</evidence>
<evidence type="ECO:0000313" key="5">
    <source>
        <dbReference type="Proteomes" id="UP000030750"/>
    </source>
</evidence>
<sequence>MRWPQSGCLQRLHVPGLSMRALILLLMLQQQGQQEVLADGVGTPIAVPVDKSHQGTQNAVYVRTSGDALVNGDSRRHTDERSLPFRSYNSESELRWSTARSRGGRRRLLGYMTAVAAAAAAALLGVVFLLLSCGVLISRSAKTIEVWGSWRRLSSTRNEEQCKHNTAVTEAEAGADGEGGGAAAAGEATAAEAAAEGDLAPSTGVGQNVFPPKPGASFLDPMAAPFTPKGYGNEAKGTGKRDKTAGKERGPSAGTLQVGAPSDRSETAAEGTVAAEQAAAGERTAGRAAEGPLMPTKEGRQLVSTPGAESLPVDPSGVPFTPTGYVGEGEGAGTRLGPSVALSAGVAASPKSSETAAEGATAGGEAAAGETVGGVTRPPLLWPAGVEQTIGVSPFMGTFLTRLRELADYCRAHFISLPLQHARLVAEQLARFALLEIAAVTPLCAGDEERRRQSAIQAFLRLGKSLGSRYEGRPERPTILDSLMLALHVLQYRDVIHAPVASVQRRAHARKQAIPPAAAALRYMASSINTLLQSLQGSPATVPSAVAATEAAVMSAVTSERQLQVLACHTVFVLLGQLQDRCFPGGIFRPADVERSSSRYPVSHGYPQATDITQAAQRAAAKAAGRTGQTTVVQRESATAGATALDEAQSQRAELAAAVSVTARDQITSGQLSSTGVEQQQQQPQQRQREQLLQQAASAVPAAVLAHPLPGVAEVEPPKEGTSATTGGLEALSTQEPKGASTQGPEAVAAEAKAEGVKVQDRGRLPFAQPLPRLFFYIPRPIYRGLSISPHHGSIPARIPFVPVPIPMGQQQQPEIQRHFLREQYLEPWGLPLQQQHWHGLALAHLPQQQHQMGPWDPSRQQQTGSHWGPFLHPPQQEGPLWVPHQQARPFPAQQQLATPWGAPREQQGQDGPWGALPQQVQRPALWGPALPQQEAGEPRSPSPLQEDVEPWINLSSLLDESEDDPLPVLPEASAARKDAASVLAPESSTAELDLLEQGAGRDTDSKGDARNNALFEGSGFAGPTAAPAAGMATDHVAFLPQQEQGQQQLQLQAFYDLSTGAGYTAPLRPQGETGEREAHLQPQQQQQPLQAFYDLYGGIGYTAPQRSQGETGERGAHLPQQQDLHNPHPQLAATIWTLRDIAETSRQSIIQSSLKENSPPAQHHASAGDAHPAPAQNPAQNPGNFDNRYAEALKRGTKQKPEITPKPK</sequence>